<evidence type="ECO:0008006" key="3">
    <source>
        <dbReference type="Google" id="ProtNLM"/>
    </source>
</evidence>
<reference evidence="1 2" key="1">
    <citation type="journal article" date="2024" name="Plant Biotechnol. J.">
        <title>Dendrobium thyrsiflorum genome and its molecular insights into genes involved in important horticultural traits.</title>
        <authorList>
            <person name="Chen B."/>
            <person name="Wang J.Y."/>
            <person name="Zheng P.J."/>
            <person name="Li K.L."/>
            <person name="Liang Y.M."/>
            <person name="Chen X.F."/>
            <person name="Zhang C."/>
            <person name="Zhao X."/>
            <person name="He X."/>
            <person name="Zhang G.Q."/>
            <person name="Liu Z.J."/>
            <person name="Xu Q."/>
        </authorList>
    </citation>
    <scope>NUCLEOTIDE SEQUENCE [LARGE SCALE GENOMIC DNA]</scope>
    <source>
        <strain evidence="1">GZMU011</strain>
    </source>
</reference>
<dbReference type="PANTHER" id="PTHR47481">
    <property type="match status" value="1"/>
</dbReference>
<proteinExistence type="predicted"/>
<dbReference type="PANTHER" id="PTHR47481:SF31">
    <property type="entry name" value="OS01G0873500 PROTEIN"/>
    <property type="match status" value="1"/>
</dbReference>
<accession>A0ABD0U7H7</accession>
<comment type="caution">
    <text evidence="1">The sequence shown here is derived from an EMBL/GenBank/DDBJ whole genome shotgun (WGS) entry which is preliminary data.</text>
</comment>
<evidence type="ECO:0000313" key="2">
    <source>
        <dbReference type="Proteomes" id="UP001552299"/>
    </source>
</evidence>
<evidence type="ECO:0000313" key="1">
    <source>
        <dbReference type="EMBL" id="KAL0908405.1"/>
    </source>
</evidence>
<name>A0ABD0U7H7_DENTH</name>
<dbReference type="AlphaFoldDB" id="A0ABD0U7H7"/>
<dbReference type="Pfam" id="PF14223">
    <property type="entry name" value="Retrotran_gag_2"/>
    <property type="match status" value="2"/>
</dbReference>
<sequence length="385" mass="43394">MDTSQTLSTNAPAPLASQIISTEIQIPSSLKYQDGTVSCPPKLLLSSTAPPALNPLHTHWLLIDQNLSIALLSTISASLLPYIVYLDTCHQIWSTLECRLFSTNRSRVIQLKNELHSLTMCNQSMTDYLSTVKRLMDNIGAAGGTVDPGEIILYILNGLPTNYKAFKTSIRTKLTPISLDDLYSLLCSEEVNLANDVVKELSLSDSTLPLILTICSTITPSILPYVLHHDSTAAIWNTIERRLQASNRSRVIQLKNELHNISMKQLTMTEYLTEIKTPVDKIATTRATIDQEDIILYTMNDLPPSYQAFKMAIRTMLHPISLDDMYSLLLSEEINIQTEASRHHISIHKYHSLLYTRQRKKRLTRIYAMKFPCTQSLVTTMSNLQ</sequence>
<dbReference type="Proteomes" id="UP001552299">
    <property type="component" value="Unassembled WGS sequence"/>
</dbReference>
<gene>
    <name evidence="1" type="ORF">M5K25_022899</name>
</gene>
<protein>
    <recommendedName>
        <fullName evidence="3">Retrovirus-related Pol polyprotein from transposon TNT 1-94</fullName>
    </recommendedName>
</protein>
<dbReference type="EMBL" id="JANQDX010000017">
    <property type="protein sequence ID" value="KAL0908405.1"/>
    <property type="molecule type" value="Genomic_DNA"/>
</dbReference>
<organism evidence="1 2">
    <name type="scientific">Dendrobium thyrsiflorum</name>
    <name type="common">Pinecone-like raceme dendrobium</name>
    <name type="synonym">Orchid</name>
    <dbReference type="NCBI Taxonomy" id="117978"/>
    <lineage>
        <taxon>Eukaryota</taxon>
        <taxon>Viridiplantae</taxon>
        <taxon>Streptophyta</taxon>
        <taxon>Embryophyta</taxon>
        <taxon>Tracheophyta</taxon>
        <taxon>Spermatophyta</taxon>
        <taxon>Magnoliopsida</taxon>
        <taxon>Liliopsida</taxon>
        <taxon>Asparagales</taxon>
        <taxon>Orchidaceae</taxon>
        <taxon>Epidendroideae</taxon>
        <taxon>Malaxideae</taxon>
        <taxon>Dendrobiinae</taxon>
        <taxon>Dendrobium</taxon>
    </lineage>
</organism>
<keyword evidence="2" id="KW-1185">Reference proteome</keyword>